<dbReference type="InterPro" id="IPR041657">
    <property type="entry name" value="HTH_17"/>
</dbReference>
<dbReference type="RefSeq" id="WP_052538873.1">
    <property type="nucleotide sequence ID" value="NZ_MLIC01000002.1"/>
</dbReference>
<evidence type="ECO:0000313" key="3">
    <source>
        <dbReference type="EMBL" id="OHU05950.1"/>
    </source>
</evidence>
<organism evidence="3 4">
    <name type="scientific">Mycobacteroides saopaulense</name>
    <dbReference type="NCBI Taxonomy" id="1578165"/>
    <lineage>
        <taxon>Bacteria</taxon>
        <taxon>Bacillati</taxon>
        <taxon>Actinomycetota</taxon>
        <taxon>Actinomycetes</taxon>
        <taxon>Mycobacteriales</taxon>
        <taxon>Mycobacteriaceae</taxon>
        <taxon>Mycobacteroides</taxon>
    </lineage>
</organism>
<dbReference type="Pfam" id="PF12728">
    <property type="entry name" value="HTH_17"/>
    <property type="match status" value="1"/>
</dbReference>
<evidence type="ECO:0000256" key="1">
    <source>
        <dbReference type="SAM" id="SignalP"/>
    </source>
</evidence>
<reference evidence="3 4" key="1">
    <citation type="submission" date="2016-10" db="EMBL/GenBank/DDBJ databases">
        <title>Evaluation of Human, Animal and Environmental Mycobacterium chelonae Isolates by Core Genome Phylogenomic Analysis, Targeted Gene Comparison, and Anti-microbial Susceptibility Patterns: A Tale of Mistaken Identities.</title>
        <authorList>
            <person name="Fogelson S.B."/>
            <person name="Camus A.C."/>
            <person name="Lorenz W."/>
            <person name="Vasireddy R."/>
            <person name="Vasireddy S."/>
            <person name="Smith T."/>
            <person name="Brown-Elliott B.A."/>
            <person name="Wallace R.J.Jr."/>
            <person name="Hasan N.A."/>
            <person name="Reischl U."/>
            <person name="Sanchez S."/>
        </authorList>
    </citation>
    <scope>NUCLEOTIDE SEQUENCE [LARGE SCALE GENOMIC DNA]</scope>
    <source>
        <strain evidence="3 4">8528</strain>
    </source>
</reference>
<protein>
    <submittedName>
        <fullName evidence="3">DNA-binding protein</fullName>
    </submittedName>
</protein>
<dbReference type="InterPro" id="IPR010093">
    <property type="entry name" value="SinI_DNA-bd"/>
</dbReference>
<evidence type="ECO:0000259" key="2">
    <source>
        <dbReference type="Pfam" id="PF12728"/>
    </source>
</evidence>
<sequence>MSGNTVNTDIATAIAALLAAVGQAQAAPQPSIQQMLTVAEAAELLRCSESLIYAQLKDGRLRGVKIGRRRLIPAVEIDRLIAGDTAA</sequence>
<comment type="caution">
    <text evidence="3">The sequence shown here is derived from an EMBL/GenBank/DDBJ whole genome shotgun (WGS) entry which is preliminary data.</text>
</comment>
<name>A0ABX3BU50_9MYCO</name>
<feature type="chain" id="PRO_5045618610" evidence="1">
    <location>
        <begin position="27"/>
        <end position="87"/>
    </location>
</feature>
<keyword evidence="4" id="KW-1185">Reference proteome</keyword>
<feature type="signal peptide" evidence="1">
    <location>
        <begin position="1"/>
        <end position="26"/>
    </location>
</feature>
<dbReference type="NCBIfam" id="TIGR01764">
    <property type="entry name" value="excise"/>
    <property type="match status" value="1"/>
</dbReference>
<dbReference type="Proteomes" id="UP000179621">
    <property type="component" value="Unassembled WGS sequence"/>
</dbReference>
<proteinExistence type="predicted"/>
<accession>A0ABX3BU50</accession>
<dbReference type="EMBL" id="MLIH01000035">
    <property type="protein sequence ID" value="OHU05950.1"/>
    <property type="molecule type" value="Genomic_DNA"/>
</dbReference>
<keyword evidence="1" id="KW-0732">Signal</keyword>
<evidence type="ECO:0000313" key="4">
    <source>
        <dbReference type="Proteomes" id="UP000179621"/>
    </source>
</evidence>
<keyword evidence="3" id="KW-0238">DNA-binding</keyword>
<feature type="domain" description="Helix-turn-helix" evidence="2">
    <location>
        <begin position="35"/>
        <end position="82"/>
    </location>
</feature>
<gene>
    <name evidence="3" type="ORF">BKG73_20200</name>
</gene>
<dbReference type="GO" id="GO:0003677">
    <property type="term" value="F:DNA binding"/>
    <property type="evidence" value="ECO:0007669"/>
    <property type="project" value="UniProtKB-KW"/>
</dbReference>